<evidence type="ECO:0000256" key="7">
    <source>
        <dbReference type="PIRSR" id="PIRSR602481-1"/>
    </source>
</evidence>
<dbReference type="RefSeq" id="WP_245429675.1">
    <property type="nucleotide sequence ID" value="NZ_QQBB01000001.1"/>
</dbReference>
<dbReference type="GO" id="GO:0005829">
    <property type="term" value="C:cytosol"/>
    <property type="evidence" value="ECO:0007669"/>
    <property type="project" value="TreeGrafter"/>
</dbReference>
<keyword evidence="4" id="KW-0805">Transcription regulation</keyword>
<keyword evidence="2" id="KW-0678">Repressor</keyword>
<sequence length="175" mass="18827">MAHPATYKALVESKSDRPHPLPPSKDMTQTLARAEAICRAHGVRLTRIRRTVLQALCSSPKPLGAYELADMLASNARRMAPITVYRALDFLIEQGLAHRLASRNAYISTVDSDSGRDAVAYLICESCGSVSEGSSAALTGALSDILLRAGFEPRSKVLEVAGHCAACQGHSQERH</sequence>
<dbReference type="GO" id="GO:0000976">
    <property type="term" value="F:transcription cis-regulatory region binding"/>
    <property type="evidence" value="ECO:0007669"/>
    <property type="project" value="TreeGrafter"/>
</dbReference>
<keyword evidence="6" id="KW-0804">Transcription</keyword>
<keyword evidence="5" id="KW-0238">DNA-binding</keyword>
<dbReference type="PANTHER" id="PTHR33202">
    <property type="entry name" value="ZINC UPTAKE REGULATION PROTEIN"/>
    <property type="match status" value="1"/>
</dbReference>
<name>A0A370HU48_9HYPH</name>
<evidence type="ECO:0000256" key="6">
    <source>
        <dbReference type="ARBA" id="ARBA00023163"/>
    </source>
</evidence>
<accession>A0A370HU48</accession>
<comment type="cofactor">
    <cofactor evidence="7">
        <name>Zn(2+)</name>
        <dbReference type="ChEBI" id="CHEBI:29105"/>
    </cofactor>
    <text evidence="7">Binds 1 zinc ion per subunit.</text>
</comment>
<comment type="caution">
    <text evidence="8">The sequence shown here is derived from an EMBL/GenBank/DDBJ whole genome shotgun (WGS) entry which is preliminary data.</text>
</comment>
<dbReference type="GO" id="GO:0008270">
    <property type="term" value="F:zinc ion binding"/>
    <property type="evidence" value="ECO:0007669"/>
    <property type="project" value="TreeGrafter"/>
</dbReference>
<dbReference type="InterPro" id="IPR036388">
    <property type="entry name" value="WH-like_DNA-bd_sf"/>
</dbReference>
<comment type="similarity">
    <text evidence="1">Belongs to the Fur family.</text>
</comment>
<dbReference type="Proteomes" id="UP000254925">
    <property type="component" value="Unassembled WGS sequence"/>
</dbReference>
<feature type="binding site" evidence="7">
    <location>
        <position position="127"/>
    </location>
    <ligand>
        <name>Zn(2+)</name>
        <dbReference type="ChEBI" id="CHEBI:29105"/>
    </ligand>
</feature>
<feature type="binding site" evidence="7">
    <location>
        <position position="164"/>
    </location>
    <ligand>
        <name>Zn(2+)</name>
        <dbReference type="ChEBI" id="CHEBI:29105"/>
    </ligand>
</feature>
<feature type="binding site" evidence="7">
    <location>
        <position position="124"/>
    </location>
    <ligand>
        <name>Zn(2+)</name>
        <dbReference type="ChEBI" id="CHEBI:29105"/>
    </ligand>
</feature>
<proteinExistence type="inferred from homology"/>
<keyword evidence="9" id="KW-1185">Reference proteome</keyword>
<evidence type="ECO:0000313" key="9">
    <source>
        <dbReference type="Proteomes" id="UP000254925"/>
    </source>
</evidence>
<organism evidence="8 9">
    <name type="scientific">Microvirga subterranea</name>
    <dbReference type="NCBI Taxonomy" id="186651"/>
    <lineage>
        <taxon>Bacteria</taxon>
        <taxon>Pseudomonadati</taxon>
        <taxon>Pseudomonadota</taxon>
        <taxon>Alphaproteobacteria</taxon>
        <taxon>Hyphomicrobiales</taxon>
        <taxon>Methylobacteriaceae</taxon>
        <taxon>Microvirga</taxon>
    </lineage>
</organism>
<dbReference type="Pfam" id="PF01475">
    <property type="entry name" value="FUR"/>
    <property type="match status" value="1"/>
</dbReference>
<reference evidence="8 9" key="1">
    <citation type="submission" date="2018-07" db="EMBL/GenBank/DDBJ databases">
        <title>Genomic Encyclopedia of Type Strains, Phase IV (KMG-IV): sequencing the most valuable type-strain genomes for metagenomic binning, comparative biology and taxonomic classification.</title>
        <authorList>
            <person name="Goeker M."/>
        </authorList>
    </citation>
    <scope>NUCLEOTIDE SEQUENCE [LARGE SCALE GENOMIC DNA]</scope>
    <source>
        <strain evidence="8 9">DSM 14364</strain>
    </source>
</reference>
<dbReference type="Gene3D" id="1.10.10.10">
    <property type="entry name" value="Winged helix-like DNA-binding domain superfamily/Winged helix DNA-binding domain"/>
    <property type="match status" value="1"/>
</dbReference>
<gene>
    <name evidence="8" type="ORF">DES45_10177</name>
</gene>
<dbReference type="GO" id="GO:0045892">
    <property type="term" value="P:negative regulation of DNA-templated transcription"/>
    <property type="evidence" value="ECO:0007669"/>
    <property type="project" value="TreeGrafter"/>
</dbReference>
<evidence type="ECO:0000256" key="2">
    <source>
        <dbReference type="ARBA" id="ARBA00022491"/>
    </source>
</evidence>
<dbReference type="SUPFAM" id="SSF46785">
    <property type="entry name" value="Winged helix' DNA-binding domain"/>
    <property type="match status" value="1"/>
</dbReference>
<protein>
    <submittedName>
        <fullName evidence="8">Fur family zinc uptake transcriptional regulator</fullName>
    </submittedName>
</protein>
<dbReference type="InterPro" id="IPR002481">
    <property type="entry name" value="FUR"/>
</dbReference>
<evidence type="ECO:0000313" key="8">
    <source>
        <dbReference type="EMBL" id="RDI61820.1"/>
    </source>
</evidence>
<dbReference type="GO" id="GO:0003700">
    <property type="term" value="F:DNA-binding transcription factor activity"/>
    <property type="evidence" value="ECO:0007669"/>
    <property type="project" value="InterPro"/>
</dbReference>
<evidence type="ECO:0000256" key="1">
    <source>
        <dbReference type="ARBA" id="ARBA00007957"/>
    </source>
</evidence>
<keyword evidence="7" id="KW-0479">Metal-binding</keyword>
<dbReference type="Gene3D" id="3.30.1490.190">
    <property type="match status" value="1"/>
</dbReference>
<feature type="binding site" evidence="7">
    <location>
        <position position="167"/>
    </location>
    <ligand>
        <name>Zn(2+)</name>
        <dbReference type="ChEBI" id="CHEBI:29105"/>
    </ligand>
</feature>
<dbReference type="PANTHER" id="PTHR33202:SF6">
    <property type="entry name" value="ZINC UPTAKE REGULATION PROTEIN"/>
    <property type="match status" value="1"/>
</dbReference>
<dbReference type="EMBL" id="QQBB01000001">
    <property type="protein sequence ID" value="RDI61820.1"/>
    <property type="molecule type" value="Genomic_DNA"/>
</dbReference>
<evidence type="ECO:0000256" key="3">
    <source>
        <dbReference type="ARBA" id="ARBA00022833"/>
    </source>
</evidence>
<dbReference type="InterPro" id="IPR043135">
    <property type="entry name" value="Fur_C"/>
</dbReference>
<dbReference type="GO" id="GO:1900376">
    <property type="term" value="P:regulation of secondary metabolite biosynthetic process"/>
    <property type="evidence" value="ECO:0007669"/>
    <property type="project" value="TreeGrafter"/>
</dbReference>
<dbReference type="InterPro" id="IPR036390">
    <property type="entry name" value="WH_DNA-bd_sf"/>
</dbReference>
<evidence type="ECO:0000256" key="5">
    <source>
        <dbReference type="ARBA" id="ARBA00023125"/>
    </source>
</evidence>
<keyword evidence="3 7" id="KW-0862">Zinc</keyword>
<dbReference type="AlphaFoldDB" id="A0A370HU48"/>
<evidence type="ECO:0000256" key="4">
    <source>
        <dbReference type="ARBA" id="ARBA00023015"/>
    </source>
</evidence>